<dbReference type="EMBL" id="JAKOGI010000257">
    <property type="protein sequence ID" value="KAJ8438356.1"/>
    <property type="molecule type" value="Genomic_DNA"/>
</dbReference>
<accession>A0A9Q1K6Q7</accession>
<feature type="compositionally biased region" description="Polar residues" evidence="1">
    <location>
        <begin position="26"/>
        <end position="42"/>
    </location>
</feature>
<feature type="compositionally biased region" description="Low complexity" evidence="1">
    <location>
        <begin position="1"/>
        <end position="21"/>
    </location>
</feature>
<dbReference type="OrthoDB" id="1300216at2759"/>
<proteinExistence type="predicted"/>
<evidence type="ECO:0000256" key="1">
    <source>
        <dbReference type="SAM" id="MobiDB-lite"/>
    </source>
</evidence>
<keyword evidence="3" id="KW-1185">Reference proteome</keyword>
<comment type="caution">
    <text evidence="2">The sequence shown here is derived from an EMBL/GenBank/DDBJ whole genome shotgun (WGS) entry which is preliminary data.</text>
</comment>
<protein>
    <submittedName>
        <fullName evidence="2">Uncharacterized protein</fullName>
    </submittedName>
</protein>
<name>A0A9Q1K6Q7_9CARY</name>
<reference evidence="2" key="1">
    <citation type="submission" date="2022-04" db="EMBL/GenBank/DDBJ databases">
        <title>Carnegiea gigantea Genome sequencing and assembly v2.</title>
        <authorList>
            <person name="Copetti D."/>
            <person name="Sanderson M.J."/>
            <person name="Burquez A."/>
            <person name="Wojciechowski M.F."/>
        </authorList>
    </citation>
    <scope>NUCLEOTIDE SEQUENCE</scope>
    <source>
        <strain evidence="2">SGP5-SGP5p</strain>
        <tissue evidence="2">Aerial part</tissue>
    </source>
</reference>
<evidence type="ECO:0000313" key="2">
    <source>
        <dbReference type="EMBL" id="KAJ8438356.1"/>
    </source>
</evidence>
<dbReference type="AlphaFoldDB" id="A0A9Q1K6Q7"/>
<dbReference type="Proteomes" id="UP001153076">
    <property type="component" value="Unassembled WGS sequence"/>
</dbReference>
<evidence type="ECO:0000313" key="3">
    <source>
        <dbReference type="Proteomes" id="UP001153076"/>
    </source>
</evidence>
<feature type="region of interest" description="Disordered" evidence="1">
    <location>
        <begin position="1"/>
        <end position="45"/>
    </location>
</feature>
<organism evidence="2 3">
    <name type="scientific">Carnegiea gigantea</name>
    <dbReference type="NCBI Taxonomy" id="171969"/>
    <lineage>
        <taxon>Eukaryota</taxon>
        <taxon>Viridiplantae</taxon>
        <taxon>Streptophyta</taxon>
        <taxon>Embryophyta</taxon>
        <taxon>Tracheophyta</taxon>
        <taxon>Spermatophyta</taxon>
        <taxon>Magnoliopsida</taxon>
        <taxon>eudicotyledons</taxon>
        <taxon>Gunneridae</taxon>
        <taxon>Pentapetalae</taxon>
        <taxon>Caryophyllales</taxon>
        <taxon>Cactineae</taxon>
        <taxon>Cactaceae</taxon>
        <taxon>Cactoideae</taxon>
        <taxon>Echinocereeae</taxon>
        <taxon>Carnegiea</taxon>
    </lineage>
</organism>
<gene>
    <name evidence="2" type="ORF">Cgig2_015283</name>
</gene>
<sequence length="327" mass="37260">MMHVSDSSSASSSRSDLSPCSHNSKRTPSISSQPEHGQSSTPLPRPFENRALDSILGEWFSTSVNQDRYNSFCTQSISVCEKLDLQFFGSEQLAFIEKLAKDNCLLCELGDIMYPLLVRLFYANLEMKMDANGMYLASFVKSVPTTINRTVLATMFGLKFTNPAPPSLTHKVAKDICLTHYACPQKLAAYKCQNRTPPYHVPFPEPRLLHYFFVRIFYPKDHLKEAYNEVALESIYRLMDGYLVDYTSIIVSYMYRVANMSRPSSLPYGNVLTCTFTHFNVPFDLETLREDYAELRTQVDVLYIDMGLLSKKVDELIHMTCTIHHGA</sequence>